<organism evidence="3 4">
    <name type="scientific">Aeromicrobium marinum DSM 15272</name>
    <dbReference type="NCBI Taxonomy" id="585531"/>
    <lineage>
        <taxon>Bacteria</taxon>
        <taxon>Bacillati</taxon>
        <taxon>Actinomycetota</taxon>
        <taxon>Actinomycetes</taxon>
        <taxon>Propionibacteriales</taxon>
        <taxon>Nocardioidaceae</taxon>
        <taxon>Aeromicrobium</taxon>
    </lineage>
</organism>
<keyword evidence="1" id="KW-0472">Membrane</keyword>
<proteinExistence type="predicted"/>
<dbReference type="EMBL" id="ACLF03000004">
    <property type="protein sequence ID" value="EFQ83577.1"/>
    <property type="molecule type" value="Genomic_DNA"/>
</dbReference>
<dbReference type="STRING" id="585531.HMPREF0063_11240"/>
<evidence type="ECO:0000256" key="1">
    <source>
        <dbReference type="SAM" id="Phobius"/>
    </source>
</evidence>
<dbReference type="Pfam" id="PF01882">
    <property type="entry name" value="DUF58"/>
    <property type="match status" value="1"/>
</dbReference>
<accession>E2SB31</accession>
<evidence type="ECO:0000259" key="2">
    <source>
        <dbReference type="Pfam" id="PF01882"/>
    </source>
</evidence>
<dbReference type="RefSeq" id="WP_007078261.1">
    <property type="nucleotide sequence ID" value="NZ_CM001024.1"/>
</dbReference>
<dbReference type="Proteomes" id="UP000003111">
    <property type="component" value="Unassembled WGS sequence"/>
</dbReference>
<gene>
    <name evidence="3" type="ORF">HMPREF0063_11240</name>
</gene>
<dbReference type="AlphaFoldDB" id="E2SB31"/>
<protein>
    <recommendedName>
        <fullName evidence="2">DUF58 domain-containing protein</fullName>
    </recommendedName>
</protein>
<dbReference type="HOGENOM" id="CLU_026152_2_0_11"/>
<reference evidence="3" key="1">
    <citation type="submission" date="2010-08" db="EMBL/GenBank/DDBJ databases">
        <authorList>
            <person name="Muzny D."/>
            <person name="Qin X."/>
            <person name="Buhay C."/>
            <person name="Dugan-Rocha S."/>
            <person name="Ding Y."/>
            <person name="Chen G."/>
            <person name="Hawes A."/>
            <person name="Holder M."/>
            <person name="Jhangiani S."/>
            <person name="Johnson A."/>
            <person name="Khan Z."/>
            <person name="Li Z."/>
            <person name="Liu W."/>
            <person name="Liu X."/>
            <person name="Perez L."/>
            <person name="Shen H."/>
            <person name="Wang Q."/>
            <person name="Watt J."/>
            <person name="Xi L."/>
            <person name="Xin Y."/>
            <person name="Zhou J."/>
            <person name="Deng J."/>
            <person name="Jiang H."/>
            <person name="Liu Y."/>
            <person name="Qu J."/>
            <person name="Song X.-Z."/>
            <person name="Zhang L."/>
            <person name="Villasana D."/>
            <person name="Johnson A."/>
            <person name="Liu J."/>
            <person name="Liyanage D."/>
            <person name="Lorensuhewa L."/>
            <person name="Robinson T."/>
            <person name="Song A."/>
            <person name="Song B.-B."/>
            <person name="Dinh H."/>
            <person name="Thornton R."/>
            <person name="Coyle M."/>
            <person name="Francisco L."/>
            <person name="Jackson L."/>
            <person name="Javaid M."/>
            <person name="Korchina V."/>
            <person name="Kovar C."/>
            <person name="Mata R."/>
            <person name="Mathew T."/>
            <person name="Ngo R."/>
            <person name="Nguyen L."/>
            <person name="Nguyen N."/>
            <person name="Okwuonu G."/>
            <person name="Ongeri F."/>
            <person name="Pham C."/>
            <person name="Simmons D."/>
            <person name="Wilczek-Boney K."/>
            <person name="Hale W."/>
            <person name="Jakkamsetti A."/>
            <person name="Pham P."/>
            <person name="Ruth R."/>
            <person name="San Lucas F."/>
            <person name="Warren J."/>
            <person name="Zhang J."/>
            <person name="Zhao Z."/>
            <person name="Zhou C."/>
            <person name="Zhu D."/>
            <person name="Lee S."/>
            <person name="Bess C."/>
            <person name="Blankenburg K."/>
            <person name="Forbes L."/>
            <person name="Fu Q."/>
            <person name="Gubbala S."/>
            <person name="Hirani K."/>
            <person name="Jayaseelan J.C."/>
            <person name="Lara F."/>
            <person name="Munidasa M."/>
            <person name="Palculict T."/>
            <person name="Patil S."/>
            <person name="Pu L.-L."/>
            <person name="Saada N."/>
            <person name="Tang L."/>
            <person name="Weissenberger G."/>
            <person name="Zhu Y."/>
            <person name="Hemphill L."/>
            <person name="Shang Y."/>
            <person name="Youmans B."/>
            <person name="Ayvaz T."/>
            <person name="Ross M."/>
            <person name="Santibanez J."/>
            <person name="Aqrawi P."/>
            <person name="Gross S."/>
            <person name="Joshi V."/>
            <person name="Fowler G."/>
            <person name="Nazareth L."/>
            <person name="Reid J."/>
            <person name="Worley K."/>
            <person name="Petrosino J."/>
            <person name="Highlander S."/>
            <person name="Gibbs R."/>
        </authorList>
    </citation>
    <scope>NUCLEOTIDE SEQUENCE [LARGE SCALE GENOMIC DNA]</scope>
    <source>
        <strain evidence="3">DSM 15272</strain>
    </source>
</reference>
<feature type="domain" description="DUF58" evidence="2">
    <location>
        <begin position="200"/>
        <end position="330"/>
    </location>
</feature>
<dbReference type="PANTHER" id="PTHR34351:SF1">
    <property type="entry name" value="SLR1927 PROTEIN"/>
    <property type="match status" value="1"/>
</dbReference>
<dbReference type="InterPro" id="IPR002881">
    <property type="entry name" value="DUF58"/>
</dbReference>
<evidence type="ECO:0000313" key="3">
    <source>
        <dbReference type="EMBL" id="EFQ83577.1"/>
    </source>
</evidence>
<evidence type="ECO:0000313" key="4">
    <source>
        <dbReference type="Proteomes" id="UP000003111"/>
    </source>
</evidence>
<feature type="transmembrane region" description="Helical" evidence="1">
    <location>
        <begin position="34"/>
        <end position="55"/>
    </location>
</feature>
<keyword evidence="1" id="KW-1133">Transmembrane helix</keyword>
<comment type="caution">
    <text evidence="3">The sequence shown here is derived from an EMBL/GenBank/DDBJ whole genome shotgun (WGS) entry which is preliminary data.</text>
</comment>
<dbReference type="eggNOG" id="COG1721">
    <property type="taxonomic scope" value="Bacteria"/>
</dbReference>
<dbReference type="OrthoDB" id="9812729at2"/>
<name>E2SB31_9ACTN</name>
<dbReference type="PANTHER" id="PTHR34351">
    <property type="entry name" value="SLR1927 PROTEIN-RELATED"/>
    <property type="match status" value="1"/>
</dbReference>
<keyword evidence="1" id="KW-0812">Transmembrane</keyword>
<sequence>MGRIRTSPLGAGFVVAAVVCLAAAAVASVPTLLYVTGLLLGLVGAALVLVVLAPVRLAVAREFSPEEVAVGDEATVRLTFTRSSRLVPTSGTWSEILPRGVRGVARGDLPPLSRANPVATAAYTVRPTRRGRPEVGPVVLEVTDPFDLVRRRVQVGGTDEMLVVPARVDLQQTSAGPHRREEDSRWVSVRPGRGEDDVVARPHRPGDSLARTHWKATARRGSLMVRQEEEPSDVRSVVVLDVGAGAHAVQRDADGVDELSDSLEWAVVAAASILTELLRTGHGAELLTSDGRVRRTIGDGHDDVSDALVDLALVEPDRGRGLSVRLDQLPGGGPVLVLGDLDARSAADWLTLVPGPARALVGAASERDARRLLRDAGWHTVTYRPGDDLLEAWTRLVGSGAP</sequence>
<keyword evidence="4" id="KW-1185">Reference proteome</keyword>